<feature type="domain" description="Type II secretion system protein GspG C-terminal" evidence="2">
    <location>
        <begin position="88"/>
        <end position="190"/>
    </location>
</feature>
<gene>
    <name evidence="3" type="ORF">SAMN06295900_12249</name>
</gene>
<dbReference type="PROSITE" id="PS51257">
    <property type="entry name" value="PROKAR_LIPOPROTEIN"/>
    <property type="match status" value="1"/>
</dbReference>
<evidence type="ECO:0000313" key="4">
    <source>
        <dbReference type="Proteomes" id="UP000192911"/>
    </source>
</evidence>
<dbReference type="InterPro" id="IPR045584">
    <property type="entry name" value="Pilin-like"/>
</dbReference>
<dbReference type="GeneID" id="95549993"/>
<dbReference type="GO" id="GO:0015627">
    <property type="term" value="C:type II protein secretion system complex"/>
    <property type="evidence" value="ECO:0007669"/>
    <property type="project" value="InterPro"/>
</dbReference>
<protein>
    <submittedName>
        <fullName evidence="3">Type II secretion system protein G</fullName>
    </submittedName>
</protein>
<dbReference type="InterPro" id="IPR010054">
    <property type="entry name" value="Type2_sec_GspG"/>
</dbReference>
<sequence>MTRSQLLCPLLLSAALAACKPAAQVSSVDHVHSVEEFDGNANLRRAVLAACEADSAQLRNDPNCANATAARKVAAHENAAPGAHTRDYEAKRTVATQDIAIIVLALTLYRLDNGTYPSQAQGLRALVEKPVIEPIPENWRGGYLARLPDDPFGHPYQYLNPGPHGEIEVVSLGADGQPNGHGKDADIGSWDPAVAAAERNALRSKTAGANR</sequence>
<reference evidence="4" key="1">
    <citation type="submission" date="2017-04" db="EMBL/GenBank/DDBJ databases">
        <authorList>
            <person name="Varghese N."/>
            <person name="Submissions S."/>
        </authorList>
    </citation>
    <scope>NUCLEOTIDE SEQUENCE [LARGE SCALE GENOMIC DNA]</scope>
    <source>
        <strain evidence="4">Ballard 720</strain>
    </source>
</reference>
<evidence type="ECO:0000259" key="2">
    <source>
        <dbReference type="Pfam" id="PF08334"/>
    </source>
</evidence>
<evidence type="ECO:0000256" key="1">
    <source>
        <dbReference type="SAM" id="SignalP"/>
    </source>
</evidence>
<proteinExistence type="predicted"/>
<dbReference type="Proteomes" id="UP000192911">
    <property type="component" value="Unassembled WGS sequence"/>
</dbReference>
<dbReference type="Gene3D" id="3.30.700.10">
    <property type="entry name" value="Glycoprotein, Type 4 Pilin"/>
    <property type="match status" value="1"/>
</dbReference>
<dbReference type="NCBIfam" id="TIGR01710">
    <property type="entry name" value="typeII_sec_gspG"/>
    <property type="match status" value="1"/>
</dbReference>
<organism evidence="3 4">
    <name type="scientific">Trinickia caryophylli</name>
    <name type="common">Paraburkholderia caryophylli</name>
    <dbReference type="NCBI Taxonomy" id="28094"/>
    <lineage>
        <taxon>Bacteria</taxon>
        <taxon>Pseudomonadati</taxon>
        <taxon>Pseudomonadota</taxon>
        <taxon>Betaproteobacteria</taxon>
        <taxon>Burkholderiales</taxon>
        <taxon>Burkholderiaceae</taxon>
        <taxon>Trinickia</taxon>
    </lineage>
</organism>
<dbReference type="InterPro" id="IPR013545">
    <property type="entry name" value="T2SS_protein-GspG_C"/>
</dbReference>
<name>A0A1X7H6Y1_TRICW</name>
<dbReference type="Pfam" id="PF08334">
    <property type="entry name" value="T2SSG"/>
    <property type="match status" value="1"/>
</dbReference>
<dbReference type="RefSeq" id="WP_085230615.1">
    <property type="nucleotide sequence ID" value="NZ_BSQD01000009.1"/>
</dbReference>
<keyword evidence="1" id="KW-0732">Signal</keyword>
<dbReference type="AlphaFoldDB" id="A0A1X7H6Y1"/>
<dbReference type="InterPro" id="IPR047937">
    <property type="entry name" value="Eex_IncN-like"/>
</dbReference>
<dbReference type="NCBIfam" id="NF033894">
    <property type="entry name" value="Eex_IncN"/>
    <property type="match status" value="1"/>
</dbReference>
<dbReference type="SUPFAM" id="SSF54523">
    <property type="entry name" value="Pili subunits"/>
    <property type="match status" value="1"/>
</dbReference>
<feature type="signal peptide" evidence="1">
    <location>
        <begin position="1"/>
        <end position="17"/>
    </location>
</feature>
<dbReference type="GO" id="GO:0015628">
    <property type="term" value="P:protein secretion by the type II secretion system"/>
    <property type="evidence" value="ECO:0007669"/>
    <property type="project" value="InterPro"/>
</dbReference>
<dbReference type="STRING" id="28094.SAMN06295900_12249"/>
<evidence type="ECO:0000313" key="3">
    <source>
        <dbReference type="EMBL" id="SMF80423.1"/>
    </source>
</evidence>
<dbReference type="OrthoDB" id="9795612at2"/>
<accession>A0A1X7H6Y1</accession>
<feature type="chain" id="PRO_5012620568" evidence="1">
    <location>
        <begin position="18"/>
        <end position="211"/>
    </location>
</feature>
<dbReference type="EMBL" id="FXAH01000022">
    <property type="protein sequence ID" value="SMF80423.1"/>
    <property type="molecule type" value="Genomic_DNA"/>
</dbReference>
<keyword evidence="4" id="KW-1185">Reference proteome</keyword>